<dbReference type="SMART" id="SM00563">
    <property type="entry name" value="PlsC"/>
    <property type="match status" value="1"/>
</dbReference>
<dbReference type="EMBL" id="STGY01000066">
    <property type="protein sequence ID" value="THV39564.1"/>
    <property type="molecule type" value="Genomic_DNA"/>
</dbReference>
<keyword evidence="1 4" id="KW-0808">Transferase</keyword>
<evidence type="ECO:0000256" key="1">
    <source>
        <dbReference type="ARBA" id="ARBA00022679"/>
    </source>
</evidence>
<dbReference type="GO" id="GO:0006654">
    <property type="term" value="P:phosphatidic acid biosynthetic process"/>
    <property type="evidence" value="ECO:0007669"/>
    <property type="project" value="TreeGrafter"/>
</dbReference>
<keyword evidence="5" id="KW-1185">Reference proteome</keyword>
<reference evidence="4 5" key="2">
    <citation type="submission" date="2019-05" db="EMBL/GenBank/DDBJ databases">
        <title>Glycomyces buryatensis sp. nov.</title>
        <authorList>
            <person name="Nikitina E."/>
        </authorList>
    </citation>
    <scope>NUCLEOTIDE SEQUENCE [LARGE SCALE GENOMIC DNA]</scope>
    <source>
        <strain evidence="4 5">18</strain>
    </source>
</reference>
<dbReference type="GO" id="GO:0005886">
    <property type="term" value="C:plasma membrane"/>
    <property type="evidence" value="ECO:0007669"/>
    <property type="project" value="TreeGrafter"/>
</dbReference>
<dbReference type="Pfam" id="PF01553">
    <property type="entry name" value="Acyltransferase"/>
    <property type="match status" value="1"/>
</dbReference>
<evidence type="ECO:0000313" key="4">
    <source>
        <dbReference type="EMBL" id="THV39564.1"/>
    </source>
</evidence>
<evidence type="ECO:0000313" key="5">
    <source>
        <dbReference type="Proteomes" id="UP000308760"/>
    </source>
</evidence>
<organism evidence="4 5">
    <name type="scientific">Glycomyces buryatensis</name>
    <dbReference type="NCBI Taxonomy" id="2570927"/>
    <lineage>
        <taxon>Bacteria</taxon>
        <taxon>Bacillati</taxon>
        <taxon>Actinomycetota</taxon>
        <taxon>Actinomycetes</taxon>
        <taxon>Glycomycetales</taxon>
        <taxon>Glycomycetaceae</taxon>
        <taxon>Glycomyces</taxon>
    </lineage>
</organism>
<keyword evidence="2 4" id="KW-0012">Acyltransferase</keyword>
<dbReference type="PANTHER" id="PTHR10434:SF11">
    <property type="entry name" value="1-ACYL-SN-GLYCEROL-3-PHOSPHATE ACYLTRANSFERASE"/>
    <property type="match status" value="1"/>
</dbReference>
<dbReference type="AlphaFoldDB" id="A0A4S8QFZ5"/>
<reference evidence="5" key="1">
    <citation type="submission" date="2019-04" db="EMBL/GenBank/DDBJ databases">
        <title>Nocardioides xinjiangensis sp. nov.</title>
        <authorList>
            <person name="Liu S."/>
        </authorList>
    </citation>
    <scope>NUCLEOTIDE SEQUENCE [LARGE SCALE GENOMIC DNA]</scope>
    <source>
        <strain evidence="5">18</strain>
    </source>
</reference>
<proteinExistence type="predicted"/>
<feature type="domain" description="Phospholipid/glycerol acyltransferase" evidence="3">
    <location>
        <begin position="33"/>
        <end position="152"/>
    </location>
</feature>
<dbReference type="InterPro" id="IPR002123">
    <property type="entry name" value="Plipid/glycerol_acylTrfase"/>
</dbReference>
<accession>A0A4S8QFZ5</accession>
<dbReference type="GO" id="GO:0003841">
    <property type="term" value="F:1-acylglycerol-3-phosphate O-acyltransferase activity"/>
    <property type="evidence" value="ECO:0007669"/>
    <property type="project" value="TreeGrafter"/>
</dbReference>
<dbReference type="OrthoDB" id="9808424at2"/>
<dbReference type="SUPFAM" id="SSF69593">
    <property type="entry name" value="Glycerol-3-phosphate (1)-acyltransferase"/>
    <property type="match status" value="1"/>
</dbReference>
<dbReference type="PANTHER" id="PTHR10434">
    <property type="entry name" value="1-ACYL-SN-GLYCEROL-3-PHOSPHATE ACYLTRANSFERASE"/>
    <property type="match status" value="1"/>
</dbReference>
<evidence type="ECO:0000259" key="3">
    <source>
        <dbReference type="SMART" id="SM00563"/>
    </source>
</evidence>
<sequence length="224" mass="24594">MYRVLKAVLGPILWVIWRPQVEGLSYVPESGGAILASNHLAVFDSVFLPLVVKRHITFIAKSDYFTGKGFKGWLTRVFMGMVGAIPVDRTGGDAAHASLGTGRRILSEGQLFGIYPEGTRSPDGRLYRGKTGVARLALETGAPVVPVAMLNTGELQPIGKRLPSRARVRMRFGPPLDFSRYKGMVGDRTVERAVTDEVMDALRGLSGQDYVDEYAAKIKQQRDD</sequence>
<comment type="caution">
    <text evidence="4">The sequence shown here is derived from an EMBL/GenBank/DDBJ whole genome shotgun (WGS) entry which is preliminary data.</text>
</comment>
<name>A0A4S8QFZ5_9ACTN</name>
<dbReference type="Proteomes" id="UP000308760">
    <property type="component" value="Unassembled WGS sequence"/>
</dbReference>
<gene>
    <name evidence="4" type="ORF">FAB82_17985</name>
</gene>
<dbReference type="CDD" id="cd07989">
    <property type="entry name" value="LPLAT_AGPAT-like"/>
    <property type="match status" value="1"/>
</dbReference>
<protein>
    <submittedName>
        <fullName evidence="4">1-acyl-sn-glycerol-3-phosphate acyltransferase</fullName>
    </submittedName>
</protein>
<evidence type="ECO:0000256" key="2">
    <source>
        <dbReference type="ARBA" id="ARBA00023315"/>
    </source>
</evidence>